<evidence type="ECO:0000256" key="1">
    <source>
        <dbReference type="ARBA" id="ARBA00004123"/>
    </source>
</evidence>
<keyword evidence="4" id="KW-0371">Homeobox</keyword>
<feature type="region of interest" description="Disordered" evidence="7">
    <location>
        <begin position="517"/>
        <end position="557"/>
    </location>
</feature>
<dbReference type="RefSeq" id="XP_030854157.1">
    <property type="nucleotide sequence ID" value="XM_030998297.1"/>
</dbReference>
<organism evidence="9 10">
    <name type="scientific">Strongylocentrotus purpuratus</name>
    <name type="common">Purple sea urchin</name>
    <dbReference type="NCBI Taxonomy" id="7668"/>
    <lineage>
        <taxon>Eukaryota</taxon>
        <taxon>Metazoa</taxon>
        <taxon>Echinodermata</taxon>
        <taxon>Eleutherozoa</taxon>
        <taxon>Echinozoa</taxon>
        <taxon>Echinoidea</taxon>
        <taxon>Euechinoidea</taxon>
        <taxon>Echinacea</taxon>
        <taxon>Camarodonta</taxon>
        <taxon>Echinidea</taxon>
        <taxon>Strongylocentrotidae</taxon>
        <taxon>Strongylocentrotus</taxon>
    </lineage>
</organism>
<dbReference type="RefSeq" id="XP_030854156.1">
    <property type="nucleotide sequence ID" value="XM_030998296.1"/>
</dbReference>
<dbReference type="AlphaFoldDB" id="A0A7M7PQC0"/>
<feature type="region of interest" description="Disordered" evidence="7">
    <location>
        <begin position="1"/>
        <end position="31"/>
    </location>
</feature>
<feature type="compositionally biased region" description="Low complexity" evidence="7">
    <location>
        <begin position="337"/>
        <end position="352"/>
    </location>
</feature>
<dbReference type="GO" id="GO:0006357">
    <property type="term" value="P:regulation of transcription by RNA polymerase II"/>
    <property type="evidence" value="ECO:0000318"/>
    <property type="project" value="GO_Central"/>
</dbReference>
<dbReference type="GO" id="GO:0000978">
    <property type="term" value="F:RNA polymerase II cis-regulatory region sequence-specific DNA binding"/>
    <property type="evidence" value="ECO:0000318"/>
    <property type="project" value="GO_Central"/>
</dbReference>
<evidence type="ECO:0000256" key="3">
    <source>
        <dbReference type="ARBA" id="ARBA00023125"/>
    </source>
</evidence>
<dbReference type="RefSeq" id="XP_030854154.1">
    <property type="nucleotide sequence ID" value="XM_030998294.1"/>
</dbReference>
<feature type="compositionally biased region" description="Basic residues" evidence="7">
    <location>
        <begin position="288"/>
        <end position="297"/>
    </location>
</feature>
<accession>A0A7M7PQC0</accession>
<dbReference type="Proteomes" id="UP000007110">
    <property type="component" value="Unassembled WGS sequence"/>
</dbReference>
<sequence>MSKVEDASSRQVKRHRADQGLPRGNPHTKVNSFASINGVFQENVEHNSEVLRNLLNLNRSSPAKSVGLCSDTESQDSFAQDRVAEDRSSLLYSEEDIAESADIEPSGYWQDRKLECAKVPSESGDSTAMPTAETAMWEECNGSTSPIQETITDSLKAKRARVENIITSMRHSPPAVGAQDPVGLEDSLRKPKRKQYQPQPQRWDSGDEDSPSKPSRKQEKTKLKGILSHLQTQLDTLQEKYLNMYDIEDDGNLSDNSDDMDDLNEPIDTGSAIQKYEVNGVSGNSSPVRHRNDRKRRADGSSVLIDRTTSYIVRQTLKEELPPLLLNAVDSVMNKLTKSGSSKNASNNNSTHTKSEINSNQARNPVLAQNAASPPAPAAQECKPTPPPPTLIHPSFFMRHFPTPLEQQQTEAMSLVVPSRKRVRSNDHRHFHASGGFHPGDFPMKPEPLLPVSLPTSVAIPNPSLHPTLAASFMTPNMTDPRDHFESLRYMYPGSPLIANSHLSPLNYLSDHRSSPGDLSHISSGESPAYSMVKPEGRDTSPLHMHDRPSSADLSDYSPVNGTSITCTLTPTHLRKAKLMFFFTRYPSSALLRQHFPDVKFNRHNTSQIIKWFSNFREFYYIQMEKFARQSVSDNVETAEDLKVTRDSELYRSLNLHYNKSNEFTVPEGFLHVSTTTLREFFTAIKSVKDNEPSWKKTIYKVISKLDEPLPPFFKNPNCLDLLPF</sequence>
<dbReference type="CTD" id="5629"/>
<feature type="region of interest" description="Disordered" evidence="7">
    <location>
        <begin position="279"/>
        <end position="301"/>
    </location>
</feature>
<dbReference type="FunFam" id="1.10.10.500:FF:000005">
    <property type="match status" value="1"/>
</dbReference>
<dbReference type="GO" id="GO:0048468">
    <property type="term" value="P:cell development"/>
    <property type="evidence" value="ECO:0007669"/>
    <property type="project" value="UniProtKB-ARBA"/>
</dbReference>
<dbReference type="InterPro" id="IPR037131">
    <property type="entry name" value="Homeo_prospero_dom_sf"/>
</dbReference>
<dbReference type="EnsemblMetazoa" id="XM_030998294">
    <property type="protein sequence ID" value="XP_030854154"/>
    <property type="gene ID" value="GeneID_576148"/>
</dbReference>
<protein>
    <recommendedName>
        <fullName evidence="8">Prospero domain-containing protein</fullName>
    </recommendedName>
</protein>
<feature type="compositionally biased region" description="Basic and acidic residues" evidence="7">
    <location>
        <begin position="535"/>
        <end position="550"/>
    </location>
</feature>
<dbReference type="PROSITE" id="PS51818">
    <property type="entry name" value="HOMEO_PROSPERO"/>
    <property type="match status" value="1"/>
</dbReference>
<dbReference type="InParanoid" id="A0A7M7PQC0"/>
<keyword evidence="10" id="KW-1185">Reference proteome</keyword>
<keyword evidence="2" id="KW-0805">Transcription regulation</keyword>
<evidence type="ECO:0000256" key="7">
    <source>
        <dbReference type="SAM" id="MobiDB-lite"/>
    </source>
</evidence>
<keyword evidence="6" id="KW-0539">Nucleus</keyword>
<dbReference type="FunCoup" id="A0A7M7PQC0">
    <property type="interactions" value="760"/>
</dbReference>
<dbReference type="GO" id="GO:0007399">
    <property type="term" value="P:nervous system development"/>
    <property type="evidence" value="ECO:0007669"/>
    <property type="project" value="UniProtKB-ARBA"/>
</dbReference>
<keyword evidence="5" id="KW-0804">Transcription</keyword>
<dbReference type="EnsemblMetazoa" id="XM_030998297">
    <property type="protein sequence ID" value="XP_030854157"/>
    <property type="gene ID" value="GeneID_576148"/>
</dbReference>
<keyword evidence="3" id="KW-0238">DNA-binding</keyword>
<evidence type="ECO:0000259" key="8">
    <source>
        <dbReference type="PROSITE" id="PS51818"/>
    </source>
</evidence>
<reference evidence="10" key="1">
    <citation type="submission" date="2015-02" db="EMBL/GenBank/DDBJ databases">
        <title>Genome sequencing for Strongylocentrotus purpuratus.</title>
        <authorList>
            <person name="Murali S."/>
            <person name="Liu Y."/>
            <person name="Vee V."/>
            <person name="English A."/>
            <person name="Wang M."/>
            <person name="Skinner E."/>
            <person name="Han Y."/>
            <person name="Muzny D.M."/>
            <person name="Worley K.C."/>
            <person name="Gibbs R.A."/>
        </authorList>
    </citation>
    <scope>NUCLEOTIDE SEQUENCE</scope>
</reference>
<feature type="region of interest" description="Disordered" evidence="7">
    <location>
        <begin position="63"/>
        <end position="82"/>
    </location>
</feature>
<dbReference type="InterPro" id="IPR009057">
    <property type="entry name" value="Homeodomain-like_sf"/>
</dbReference>
<dbReference type="RefSeq" id="XP_030854155.1">
    <property type="nucleotide sequence ID" value="XM_030998295.1"/>
</dbReference>
<dbReference type="EnsemblMetazoa" id="XM_030998298">
    <property type="protein sequence ID" value="XP_030854158"/>
    <property type="gene ID" value="GeneID_576148"/>
</dbReference>
<dbReference type="GeneID" id="576148"/>
<dbReference type="PANTHER" id="PTHR12198:SF0">
    <property type="entry name" value="HOMEOBOX PROTEIN PROSPERO"/>
    <property type="match status" value="1"/>
</dbReference>
<dbReference type="GO" id="GO:0005634">
    <property type="term" value="C:nucleus"/>
    <property type="evidence" value="ECO:0000318"/>
    <property type="project" value="GO_Central"/>
</dbReference>
<feature type="region of interest" description="Disordered" evidence="7">
    <location>
        <begin position="166"/>
        <end position="225"/>
    </location>
</feature>
<proteinExistence type="predicted"/>
<comment type="subcellular location">
    <subcellularLocation>
        <location evidence="1">Nucleus</location>
    </subcellularLocation>
</comment>
<reference evidence="9" key="2">
    <citation type="submission" date="2021-01" db="UniProtKB">
        <authorList>
            <consortium name="EnsemblMetazoa"/>
        </authorList>
    </citation>
    <scope>IDENTIFICATION</scope>
</reference>
<dbReference type="InterPro" id="IPR039350">
    <property type="entry name" value="Prospero_homeodomain"/>
</dbReference>
<dbReference type="OrthoDB" id="10038576at2759"/>
<name>A0A7M7PQC0_STRPU</name>
<dbReference type="PANTHER" id="PTHR12198">
    <property type="entry name" value="HOMEOBOX PROTEIN PROSPERO/PROX-1/CEH-26"/>
    <property type="match status" value="1"/>
</dbReference>
<dbReference type="RefSeq" id="XP_030854158.1">
    <property type="nucleotide sequence ID" value="XM_030998298.1"/>
</dbReference>
<evidence type="ECO:0000256" key="2">
    <source>
        <dbReference type="ARBA" id="ARBA00023015"/>
    </source>
</evidence>
<feature type="domain" description="Prospero" evidence="8">
    <location>
        <begin position="566"/>
        <end position="724"/>
    </location>
</feature>
<evidence type="ECO:0000313" key="9">
    <source>
        <dbReference type="EnsemblMetazoa" id="XP_030854158"/>
    </source>
</evidence>
<evidence type="ECO:0000256" key="5">
    <source>
        <dbReference type="ARBA" id="ARBA00023163"/>
    </source>
</evidence>
<dbReference type="GO" id="GO:0000981">
    <property type="term" value="F:DNA-binding transcription factor activity, RNA polymerase II-specific"/>
    <property type="evidence" value="ECO:0000318"/>
    <property type="project" value="GO_Central"/>
</dbReference>
<dbReference type="OMA" id="NGDNHNF"/>
<dbReference type="InterPro" id="IPR023082">
    <property type="entry name" value="Homeo_prospero_dom"/>
</dbReference>
<dbReference type="EnsemblMetazoa" id="XM_030998296">
    <property type="protein sequence ID" value="XP_030854156"/>
    <property type="gene ID" value="GeneID_576148"/>
</dbReference>
<evidence type="ECO:0000256" key="4">
    <source>
        <dbReference type="ARBA" id="ARBA00023155"/>
    </source>
</evidence>
<dbReference type="SUPFAM" id="SSF46689">
    <property type="entry name" value="Homeodomain-like"/>
    <property type="match status" value="1"/>
</dbReference>
<evidence type="ECO:0000313" key="10">
    <source>
        <dbReference type="Proteomes" id="UP000007110"/>
    </source>
</evidence>
<dbReference type="Gene3D" id="1.10.10.500">
    <property type="entry name" value="Homeo-prospero domain"/>
    <property type="match status" value="1"/>
</dbReference>
<evidence type="ECO:0000256" key="6">
    <source>
        <dbReference type="ARBA" id="ARBA00023242"/>
    </source>
</evidence>
<dbReference type="Pfam" id="PF05044">
    <property type="entry name" value="HPD"/>
    <property type="match status" value="1"/>
</dbReference>
<feature type="region of interest" description="Disordered" evidence="7">
    <location>
        <begin position="337"/>
        <end position="389"/>
    </location>
</feature>
<dbReference type="EnsemblMetazoa" id="XM_030998295">
    <property type="protein sequence ID" value="XP_030854155"/>
    <property type="gene ID" value="GeneID_576148"/>
</dbReference>